<dbReference type="InterPro" id="IPR023298">
    <property type="entry name" value="ATPase_P-typ_TM_dom_sf"/>
</dbReference>
<dbReference type="SUPFAM" id="SSF81660">
    <property type="entry name" value="Metal cation-transporting ATPase, ATP-binding domain N"/>
    <property type="match status" value="1"/>
</dbReference>
<feature type="transmembrane region" description="Helical" evidence="15">
    <location>
        <begin position="720"/>
        <end position="739"/>
    </location>
</feature>
<keyword evidence="7 15" id="KW-0479">Metal-binding</keyword>
<evidence type="ECO:0000256" key="11">
    <source>
        <dbReference type="ARBA" id="ARBA00022967"/>
    </source>
</evidence>
<dbReference type="Pfam" id="PF00122">
    <property type="entry name" value="E1-E2_ATPase"/>
    <property type="match status" value="1"/>
</dbReference>
<dbReference type="InterPro" id="IPR018303">
    <property type="entry name" value="ATPase_P-typ_P_site"/>
</dbReference>
<keyword evidence="5" id="KW-0597">Phosphoprotein</keyword>
<dbReference type="Pfam" id="PF00403">
    <property type="entry name" value="HMA"/>
    <property type="match status" value="1"/>
</dbReference>
<feature type="transmembrane region" description="Helical" evidence="15">
    <location>
        <begin position="155"/>
        <end position="175"/>
    </location>
</feature>
<evidence type="ECO:0000256" key="13">
    <source>
        <dbReference type="ARBA" id="ARBA00023065"/>
    </source>
</evidence>
<feature type="transmembrane region" description="Helical" evidence="15">
    <location>
        <begin position="125"/>
        <end position="143"/>
    </location>
</feature>
<keyword evidence="6 15" id="KW-0812">Transmembrane</keyword>
<comment type="subcellular location">
    <subcellularLocation>
        <location evidence="1">Cell membrane</location>
        <topology evidence="1">Multi-pass membrane protein</topology>
    </subcellularLocation>
</comment>
<dbReference type="NCBIfam" id="TIGR01525">
    <property type="entry name" value="ATPase-IB_hvy"/>
    <property type="match status" value="1"/>
</dbReference>
<keyword evidence="18" id="KW-1185">Reference proteome</keyword>
<evidence type="ECO:0000256" key="10">
    <source>
        <dbReference type="ARBA" id="ARBA00022842"/>
    </source>
</evidence>
<evidence type="ECO:0000256" key="5">
    <source>
        <dbReference type="ARBA" id="ARBA00022553"/>
    </source>
</evidence>
<dbReference type="CDD" id="cd02079">
    <property type="entry name" value="P-type_ATPase_HM"/>
    <property type="match status" value="1"/>
</dbReference>
<dbReference type="InterPro" id="IPR027256">
    <property type="entry name" value="P-typ_ATPase_IB"/>
</dbReference>
<evidence type="ECO:0000256" key="4">
    <source>
        <dbReference type="ARBA" id="ARBA00022475"/>
    </source>
</evidence>
<dbReference type="PROSITE" id="PS50846">
    <property type="entry name" value="HMA_2"/>
    <property type="match status" value="1"/>
</dbReference>
<evidence type="ECO:0000313" key="18">
    <source>
        <dbReference type="Proteomes" id="UP001064933"/>
    </source>
</evidence>
<organism evidence="17 18">
    <name type="scientific">Roseateles amylovorans</name>
    <dbReference type="NCBI Taxonomy" id="2978473"/>
    <lineage>
        <taxon>Bacteria</taxon>
        <taxon>Pseudomonadati</taxon>
        <taxon>Pseudomonadota</taxon>
        <taxon>Betaproteobacteria</taxon>
        <taxon>Burkholderiales</taxon>
        <taxon>Sphaerotilaceae</taxon>
        <taxon>Roseateles</taxon>
    </lineage>
</organism>
<evidence type="ECO:0000256" key="3">
    <source>
        <dbReference type="ARBA" id="ARBA00022448"/>
    </source>
</evidence>
<dbReference type="PRINTS" id="PR00119">
    <property type="entry name" value="CATATPASE"/>
</dbReference>
<keyword evidence="10" id="KW-0460">Magnesium</keyword>
<dbReference type="Gene3D" id="1.20.1110.10">
    <property type="entry name" value="Calcium-transporting ATPase, transmembrane domain"/>
    <property type="match status" value="1"/>
</dbReference>
<evidence type="ECO:0000313" key="17">
    <source>
        <dbReference type="EMBL" id="UXH80047.1"/>
    </source>
</evidence>
<feature type="transmembrane region" description="Helical" evidence="15">
    <location>
        <begin position="368"/>
        <end position="394"/>
    </location>
</feature>
<keyword evidence="9 15" id="KW-0067">ATP-binding</keyword>
<protein>
    <submittedName>
        <fullName evidence="17">Cation-translocating P-type ATPase</fullName>
    </submittedName>
</protein>
<feature type="transmembrane region" description="Helical" evidence="15">
    <location>
        <begin position="340"/>
        <end position="362"/>
    </location>
</feature>
<dbReference type="NCBIfam" id="TIGR01494">
    <property type="entry name" value="ATPase_P-type"/>
    <property type="match status" value="2"/>
</dbReference>
<evidence type="ECO:0000256" key="9">
    <source>
        <dbReference type="ARBA" id="ARBA00022840"/>
    </source>
</evidence>
<dbReference type="InterPro" id="IPR006121">
    <property type="entry name" value="HMA_dom"/>
</dbReference>
<evidence type="ECO:0000256" key="2">
    <source>
        <dbReference type="ARBA" id="ARBA00006024"/>
    </source>
</evidence>
<dbReference type="RefSeq" id="WP_261759865.1">
    <property type="nucleotide sequence ID" value="NZ_CP104562.2"/>
</dbReference>
<dbReference type="CDD" id="cd00371">
    <property type="entry name" value="HMA"/>
    <property type="match status" value="1"/>
</dbReference>
<keyword evidence="8 15" id="KW-0547">Nucleotide-binding</keyword>
<dbReference type="Pfam" id="PF00702">
    <property type="entry name" value="Hydrolase"/>
    <property type="match status" value="1"/>
</dbReference>
<dbReference type="SUPFAM" id="SSF81653">
    <property type="entry name" value="Calcium ATPase, transduction domain A"/>
    <property type="match status" value="1"/>
</dbReference>
<dbReference type="InterPro" id="IPR023214">
    <property type="entry name" value="HAD_sf"/>
</dbReference>
<dbReference type="PANTHER" id="PTHR43520:SF5">
    <property type="entry name" value="CATION-TRANSPORTING P-TYPE ATPASE-RELATED"/>
    <property type="match status" value="1"/>
</dbReference>
<dbReference type="EMBL" id="CP104562">
    <property type="protein sequence ID" value="UXH80047.1"/>
    <property type="molecule type" value="Genomic_DNA"/>
</dbReference>
<dbReference type="InterPro" id="IPR001757">
    <property type="entry name" value="P_typ_ATPase"/>
</dbReference>
<sequence>MARSRLRLSGMHCAGCAGLIESLLDVQPGVVRAQVGAATQRLTLDWWPHQTRLSDLRQVLQSAGYDLAPDVPDSAQDLRRREHRQALWRLFVAGFLMMQVMMLAWPTYIAEPGEMTADVSALLRWGQWVMTLPVMLLAAGPFFRAAWVQVRSGRVGMDVPVALGLAVAFVAGTGATLDPGGAFGHEVYFDSITMFVCFLLGARYLELRSRHRAALALEQAVDVLPDQVERCLPNGDGEWVSIDDLTVGDRIRVAAGQRIPTDAVIEVGSSDTDESLLTGESHPVHKVIGDSVLAGSLNLTGAMRLRITSLGADTRLAGIQRLMREAFLERPGMLRLSDRVAGGFLWVVLLLAAGAAGVWQFIDPSRALAVSVSVLIVTCPCALSLAAPAAWVAAAGRLARRGFLLSRLDAIESLARVNQVVMDKTGTLTDAAPALGAQWPTTMDPAAREVALAMARASHHPLSKALVRSQSSALPSPPSGVPDRALAAGVDPSILTHSPHRLDAPNGPLVDVGSGDVLAARANPGDRSIDLLDIQEHPGLGLEARDRAGQRWRLGSAAWASSAGQAPSMLPDAQLVLGCDGRVVAAWRFQEQLRDAAVASVQAWRDLGLSVTLLSGDRADRVESMARQAGITQWQGGASPEDKLACVTHLQQHGGQVLMLGDGINDAPVLARAQVSVAMGQGADLAKSRADALLVGNRLDAVTQALRLAHRTRAVVRQNLAWSALYNAICVPLALMGWLPPWAAGLGMALSSLFVVANAARLGRG</sequence>
<accession>A0ABY6B9Y7</accession>
<name>A0ABY6B9Y7_9BURK</name>
<dbReference type="InterPro" id="IPR059000">
    <property type="entry name" value="ATPase_P-type_domA"/>
</dbReference>
<dbReference type="InterPro" id="IPR036412">
    <property type="entry name" value="HAD-like_sf"/>
</dbReference>
<dbReference type="Proteomes" id="UP001064933">
    <property type="component" value="Chromosome"/>
</dbReference>
<keyword evidence="11" id="KW-1278">Translocase</keyword>
<keyword evidence="3" id="KW-0813">Transport</keyword>
<dbReference type="Gene3D" id="3.40.1110.10">
    <property type="entry name" value="Calcium-transporting ATPase, cytoplasmic domain N"/>
    <property type="match status" value="1"/>
</dbReference>
<dbReference type="InterPro" id="IPR023299">
    <property type="entry name" value="ATPase_P-typ_cyto_dom_N"/>
</dbReference>
<evidence type="ECO:0000256" key="14">
    <source>
        <dbReference type="ARBA" id="ARBA00023136"/>
    </source>
</evidence>
<dbReference type="InterPro" id="IPR008250">
    <property type="entry name" value="ATPase_P-typ_transduc_dom_A_sf"/>
</dbReference>
<dbReference type="PANTHER" id="PTHR43520">
    <property type="entry name" value="ATP7, ISOFORM B"/>
    <property type="match status" value="1"/>
</dbReference>
<evidence type="ECO:0000259" key="16">
    <source>
        <dbReference type="PROSITE" id="PS50846"/>
    </source>
</evidence>
<keyword evidence="12 15" id="KW-1133">Transmembrane helix</keyword>
<feature type="domain" description="HMA" evidence="16">
    <location>
        <begin position="2"/>
        <end position="68"/>
    </location>
</feature>
<keyword evidence="13" id="KW-0406">Ion transport</keyword>
<keyword evidence="4 15" id="KW-1003">Cell membrane</keyword>
<dbReference type="PROSITE" id="PS00154">
    <property type="entry name" value="ATPASE_E1_E2"/>
    <property type="match status" value="1"/>
</dbReference>
<gene>
    <name evidence="17" type="ORF">N4261_09270</name>
</gene>
<dbReference type="Gene3D" id="3.30.70.100">
    <property type="match status" value="1"/>
</dbReference>
<evidence type="ECO:0000256" key="7">
    <source>
        <dbReference type="ARBA" id="ARBA00022723"/>
    </source>
</evidence>
<comment type="similarity">
    <text evidence="2 15">Belongs to the cation transport ATPase (P-type) (TC 3.A.3) family. Type IB subfamily.</text>
</comment>
<keyword evidence="14 15" id="KW-0472">Membrane</keyword>
<dbReference type="Gene3D" id="3.40.50.1000">
    <property type="entry name" value="HAD superfamily/HAD-like"/>
    <property type="match status" value="1"/>
</dbReference>
<evidence type="ECO:0000256" key="8">
    <source>
        <dbReference type="ARBA" id="ARBA00022741"/>
    </source>
</evidence>
<dbReference type="InterPro" id="IPR036163">
    <property type="entry name" value="HMA_dom_sf"/>
</dbReference>
<dbReference type="Gene3D" id="2.70.150.10">
    <property type="entry name" value="Calcium-transporting ATPase, cytoplasmic transduction domain A"/>
    <property type="match status" value="1"/>
</dbReference>
<proteinExistence type="inferred from homology"/>
<evidence type="ECO:0000256" key="15">
    <source>
        <dbReference type="RuleBase" id="RU362081"/>
    </source>
</evidence>
<evidence type="ECO:0000256" key="1">
    <source>
        <dbReference type="ARBA" id="ARBA00004651"/>
    </source>
</evidence>
<feature type="transmembrane region" description="Helical" evidence="15">
    <location>
        <begin position="86"/>
        <end position="105"/>
    </location>
</feature>
<feature type="transmembrane region" description="Helical" evidence="15">
    <location>
        <begin position="187"/>
        <end position="205"/>
    </location>
</feature>
<evidence type="ECO:0000256" key="6">
    <source>
        <dbReference type="ARBA" id="ARBA00022692"/>
    </source>
</evidence>
<reference evidence="17" key="1">
    <citation type="submission" date="2022-10" db="EMBL/GenBank/DDBJ databases">
        <title>Characterization and whole genome sequencing of a new Roseateles species, isolated from fresh water.</title>
        <authorList>
            <person name="Guliayeva D.Y."/>
            <person name="Akhremchuk A.E."/>
            <person name="Sikolenko M.A."/>
            <person name="Valentovich L.N."/>
            <person name="Sidarenka A.V."/>
        </authorList>
    </citation>
    <scope>NUCLEOTIDE SEQUENCE</scope>
    <source>
        <strain evidence="17">BIM B-1768</strain>
    </source>
</reference>
<dbReference type="SUPFAM" id="SSF81665">
    <property type="entry name" value="Calcium ATPase, transmembrane domain M"/>
    <property type="match status" value="1"/>
</dbReference>
<dbReference type="SUPFAM" id="SSF55008">
    <property type="entry name" value="HMA, heavy metal-associated domain"/>
    <property type="match status" value="1"/>
</dbReference>
<evidence type="ECO:0000256" key="12">
    <source>
        <dbReference type="ARBA" id="ARBA00022989"/>
    </source>
</evidence>
<dbReference type="SUPFAM" id="SSF56784">
    <property type="entry name" value="HAD-like"/>
    <property type="match status" value="1"/>
</dbReference>